<keyword evidence="3" id="KW-0804">Transcription</keyword>
<evidence type="ECO:0000313" key="6">
    <source>
        <dbReference type="Proteomes" id="UP000712157"/>
    </source>
</evidence>
<proteinExistence type="predicted"/>
<dbReference type="InterPro" id="IPR036388">
    <property type="entry name" value="WH-like_DNA-bd_sf"/>
</dbReference>
<dbReference type="Pfam" id="PF07702">
    <property type="entry name" value="UTRA"/>
    <property type="match status" value="1"/>
</dbReference>
<reference evidence="5" key="1">
    <citation type="submission" date="2021-06" db="EMBL/GenBank/DDBJ databases">
        <title>Description of novel taxa of the family Lachnospiraceae.</title>
        <authorList>
            <person name="Chaplin A.V."/>
            <person name="Sokolova S.R."/>
            <person name="Pikina A.P."/>
            <person name="Korzhanova M."/>
            <person name="Belova V."/>
            <person name="Korostin D."/>
            <person name="Efimov B.A."/>
        </authorList>
    </citation>
    <scope>NUCLEOTIDE SEQUENCE</scope>
    <source>
        <strain evidence="5">ASD5720</strain>
    </source>
</reference>
<accession>A0A949K1F7</accession>
<dbReference type="Pfam" id="PF00392">
    <property type="entry name" value="GntR"/>
    <property type="match status" value="1"/>
</dbReference>
<evidence type="ECO:0000256" key="1">
    <source>
        <dbReference type="ARBA" id="ARBA00023015"/>
    </source>
</evidence>
<dbReference type="PANTHER" id="PTHR44846:SF1">
    <property type="entry name" value="MANNOSYL-D-GLYCERATE TRANSPORT_METABOLISM SYSTEM REPRESSOR MNGR-RELATED"/>
    <property type="match status" value="1"/>
</dbReference>
<sequence>MINRTNPIPMYLQVKNELEKMIKSGELKPGDRIYSESELCEKYNVSRITAKKSLDELVQDGCVYRIQGRGSFVQGPKIDHKLSNFYSFTEEVKARGMIAQSIILNTEIVVPDQEVIENLNLESNEKVYFIRRLRMANDAIIALDNSYIPCSICEHLTKEDLTNHSLYEMLNMQGVVPDKAVESFLAVGLNEEEANLLGEKVGTASLKVCRKTYCKNRLIEYNYRFYKGNQYCYTVELNVK</sequence>
<dbReference type="InterPro" id="IPR036390">
    <property type="entry name" value="WH_DNA-bd_sf"/>
</dbReference>
<dbReference type="PRINTS" id="PR00035">
    <property type="entry name" value="HTHGNTR"/>
</dbReference>
<dbReference type="GO" id="GO:0003700">
    <property type="term" value="F:DNA-binding transcription factor activity"/>
    <property type="evidence" value="ECO:0007669"/>
    <property type="project" value="InterPro"/>
</dbReference>
<keyword evidence="6" id="KW-1185">Reference proteome</keyword>
<dbReference type="EMBL" id="JAHQCW010000027">
    <property type="protein sequence ID" value="MBU9737964.1"/>
    <property type="molecule type" value="Genomic_DNA"/>
</dbReference>
<gene>
    <name evidence="5" type="ORF">KTH89_15580</name>
</gene>
<dbReference type="SMART" id="SM00866">
    <property type="entry name" value="UTRA"/>
    <property type="match status" value="1"/>
</dbReference>
<dbReference type="Proteomes" id="UP000712157">
    <property type="component" value="Unassembled WGS sequence"/>
</dbReference>
<comment type="caution">
    <text evidence="5">The sequence shown here is derived from an EMBL/GenBank/DDBJ whole genome shotgun (WGS) entry which is preliminary data.</text>
</comment>
<feature type="domain" description="HTH gntR-type" evidence="4">
    <location>
        <begin position="8"/>
        <end position="76"/>
    </location>
</feature>
<dbReference type="SUPFAM" id="SSF64288">
    <property type="entry name" value="Chorismate lyase-like"/>
    <property type="match status" value="1"/>
</dbReference>
<evidence type="ECO:0000256" key="2">
    <source>
        <dbReference type="ARBA" id="ARBA00023125"/>
    </source>
</evidence>
<dbReference type="InterPro" id="IPR000524">
    <property type="entry name" value="Tscrpt_reg_HTH_GntR"/>
</dbReference>
<dbReference type="RefSeq" id="WP_238722291.1">
    <property type="nucleotide sequence ID" value="NZ_JAHQCW010000027.1"/>
</dbReference>
<dbReference type="InterPro" id="IPR011663">
    <property type="entry name" value="UTRA"/>
</dbReference>
<dbReference type="PANTHER" id="PTHR44846">
    <property type="entry name" value="MANNOSYL-D-GLYCERATE TRANSPORT/METABOLISM SYSTEM REPRESSOR MNGR-RELATED"/>
    <property type="match status" value="1"/>
</dbReference>
<dbReference type="SMART" id="SM00345">
    <property type="entry name" value="HTH_GNTR"/>
    <property type="match status" value="1"/>
</dbReference>
<evidence type="ECO:0000313" key="5">
    <source>
        <dbReference type="EMBL" id="MBU9737964.1"/>
    </source>
</evidence>
<dbReference type="Gene3D" id="3.40.1410.10">
    <property type="entry name" value="Chorismate lyase-like"/>
    <property type="match status" value="1"/>
</dbReference>
<dbReference type="InterPro" id="IPR050679">
    <property type="entry name" value="Bact_HTH_transcr_reg"/>
</dbReference>
<name>A0A949K1F7_9FIRM</name>
<protein>
    <submittedName>
        <fullName evidence="5">GntR family transcriptional regulator</fullName>
    </submittedName>
</protein>
<keyword evidence="1" id="KW-0805">Transcription regulation</keyword>
<evidence type="ECO:0000259" key="4">
    <source>
        <dbReference type="PROSITE" id="PS50949"/>
    </source>
</evidence>
<dbReference type="SUPFAM" id="SSF46785">
    <property type="entry name" value="Winged helix' DNA-binding domain"/>
    <property type="match status" value="1"/>
</dbReference>
<dbReference type="Gene3D" id="1.10.10.10">
    <property type="entry name" value="Winged helix-like DNA-binding domain superfamily/Winged helix DNA-binding domain"/>
    <property type="match status" value="1"/>
</dbReference>
<dbReference type="CDD" id="cd07377">
    <property type="entry name" value="WHTH_GntR"/>
    <property type="match status" value="1"/>
</dbReference>
<keyword evidence="2" id="KW-0238">DNA-binding</keyword>
<dbReference type="GO" id="GO:0045892">
    <property type="term" value="P:negative regulation of DNA-templated transcription"/>
    <property type="evidence" value="ECO:0007669"/>
    <property type="project" value="TreeGrafter"/>
</dbReference>
<dbReference type="PROSITE" id="PS50949">
    <property type="entry name" value="HTH_GNTR"/>
    <property type="match status" value="1"/>
</dbReference>
<dbReference type="AlphaFoldDB" id="A0A949K1F7"/>
<dbReference type="FunFam" id="1.10.10.10:FF:000079">
    <property type="entry name" value="GntR family transcriptional regulator"/>
    <property type="match status" value="1"/>
</dbReference>
<dbReference type="InterPro" id="IPR028978">
    <property type="entry name" value="Chorismate_lyase_/UTRA_dom_sf"/>
</dbReference>
<organism evidence="5 6">
    <name type="scientific">Diplocloster agilis</name>
    <dbReference type="NCBI Taxonomy" id="2850323"/>
    <lineage>
        <taxon>Bacteria</taxon>
        <taxon>Bacillati</taxon>
        <taxon>Bacillota</taxon>
        <taxon>Clostridia</taxon>
        <taxon>Lachnospirales</taxon>
        <taxon>Lachnospiraceae</taxon>
        <taxon>Diplocloster</taxon>
    </lineage>
</organism>
<dbReference type="GO" id="GO:0003677">
    <property type="term" value="F:DNA binding"/>
    <property type="evidence" value="ECO:0007669"/>
    <property type="project" value="UniProtKB-KW"/>
</dbReference>
<evidence type="ECO:0000256" key="3">
    <source>
        <dbReference type="ARBA" id="ARBA00023163"/>
    </source>
</evidence>